<dbReference type="RefSeq" id="WP_077849199.1">
    <property type="nucleotide sequence ID" value="NZ_LZZM01000207.1"/>
</dbReference>
<name>A0A1S8T8B0_9CLOT</name>
<dbReference type="Proteomes" id="UP000190890">
    <property type="component" value="Unassembled WGS sequence"/>
</dbReference>
<keyword evidence="1" id="KW-0812">Transmembrane</keyword>
<keyword evidence="3" id="KW-1185">Reference proteome</keyword>
<evidence type="ECO:0000313" key="2">
    <source>
        <dbReference type="EMBL" id="OOM73892.1"/>
    </source>
</evidence>
<proteinExistence type="predicted"/>
<accession>A0A1S8T8B0</accession>
<protein>
    <submittedName>
        <fullName evidence="2">Uncharacterized protein</fullName>
    </submittedName>
</protein>
<organism evidence="2 3">
    <name type="scientific">Clostridium puniceum</name>
    <dbReference type="NCBI Taxonomy" id="29367"/>
    <lineage>
        <taxon>Bacteria</taxon>
        <taxon>Bacillati</taxon>
        <taxon>Bacillota</taxon>
        <taxon>Clostridia</taxon>
        <taxon>Eubacteriales</taxon>
        <taxon>Clostridiaceae</taxon>
        <taxon>Clostridium</taxon>
    </lineage>
</organism>
<keyword evidence="1" id="KW-0472">Membrane</keyword>
<keyword evidence="1" id="KW-1133">Transmembrane helix</keyword>
<sequence>MKEDIEEKIKAFCKKSNMKIDKLSINTTEKGYVATDGYTSIMFDKKGKISSLPMHKLYGNNMTSFVGSGLSIYLYVIATLFIVGIIYKILK</sequence>
<evidence type="ECO:0000256" key="1">
    <source>
        <dbReference type="SAM" id="Phobius"/>
    </source>
</evidence>
<gene>
    <name evidence="2" type="ORF">CLPUN_42470</name>
</gene>
<reference evidence="2 3" key="1">
    <citation type="submission" date="2016-05" db="EMBL/GenBank/DDBJ databases">
        <title>Microbial solvent formation.</title>
        <authorList>
            <person name="Poehlein A."/>
            <person name="Montoya Solano J.D."/>
            <person name="Flitsch S."/>
            <person name="Krabben P."/>
            <person name="Duerre P."/>
            <person name="Daniel R."/>
        </authorList>
    </citation>
    <scope>NUCLEOTIDE SEQUENCE [LARGE SCALE GENOMIC DNA]</scope>
    <source>
        <strain evidence="2 3">DSM 2619</strain>
    </source>
</reference>
<evidence type="ECO:0000313" key="3">
    <source>
        <dbReference type="Proteomes" id="UP000190890"/>
    </source>
</evidence>
<dbReference type="AlphaFoldDB" id="A0A1S8T8B0"/>
<dbReference type="EMBL" id="LZZM01000207">
    <property type="protein sequence ID" value="OOM73892.1"/>
    <property type="molecule type" value="Genomic_DNA"/>
</dbReference>
<feature type="transmembrane region" description="Helical" evidence="1">
    <location>
        <begin position="72"/>
        <end position="90"/>
    </location>
</feature>
<comment type="caution">
    <text evidence="2">The sequence shown here is derived from an EMBL/GenBank/DDBJ whole genome shotgun (WGS) entry which is preliminary data.</text>
</comment>
<dbReference type="OrthoDB" id="1937533at2"/>